<dbReference type="GO" id="GO:0000166">
    <property type="term" value="F:nucleotide binding"/>
    <property type="evidence" value="ECO:0007669"/>
    <property type="project" value="InterPro"/>
</dbReference>
<dbReference type="Gene3D" id="3.40.50.720">
    <property type="entry name" value="NAD(P)-binding Rossmann-like Domain"/>
    <property type="match status" value="1"/>
</dbReference>
<dbReference type="InterPro" id="IPR004104">
    <property type="entry name" value="Gfo/Idh/MocA-like_OxRdtase_C"/>
</dbReference>
<feature type="domain" description="Gfo/Idh/MocA-like oxidoreductase N-terminal" evidence="1">
    <location>
        <begin position="5"/>
        <end position="128"/>
    </location>
</feature>
<dbReference type="EMBL" id="JAVRRL010000001">
    <property type="protein sequence ID" value="KAK5119011.1"/>
    <property type="molecule type" value="Genomic_DNA"/>
</dbReference>
<evidence type="ECO:0000313" key="4">
    <source>
        <dbReference type="Proteomes" id="UP001310890"/>
    </source>
</evidence>
<gene>
    <name evidence="3" type="ORF">LTR62_000222</name>
</gene>
<evidence type="ECO:0000259" key="1">
    <source>
        <dbReference type="Pfam" id="PF01408"/>
    </source>
</evidence>
<dbReference type="AlphaFoldDB" id="A0AAN7TR96"/>
<dbReference type="SUPFAM" id="SSF51735">
    <property type="entry name" value="NAD(P)-binding Rossmann-fold domains"/>
    <property type="match status" value="1"/>
</dbReference>
<dbReference type="GO" id="GO:0005737">
    <property type="term" value="C:cytoplasm"/>
    <property type="evidence" value="ECO:0007669"/>
    <property type="project" value="TreeGrafter"/>
</dbReference>
<dbReference type="SUPFAM" id="SSF55347">
    <property type="entry name" value="Glyceraldehyde-3-phosphate dehydrogenase-like, C-terminal domain"/>
    <property type="match status" value="1"/>
</dbReference>
<name>A0AAN7TR96_9PEZI</name>
<dbReference type="InterPro" id="IPR036291">
    <property type="entry name" value="NAD(P)-bd_dom_sf"/>
</dbReference>
<dbReference type="PANTHER" id="PTHR42840">
    <property type="entry name" value="NAD(P)-BINDING ROSSMANN-FOLD SUPERFAMILY PROTEIN-RELATED"/>
    <property type="match status" value="1"/>
</dbReference>
<proteinExistence type="predicted"/>
<dbReference type="Pfam" id="PF01408">
    <property type="entry name" value="GFO_IDH_MocA"/>
    <property type="match status" value="1"/>
</dbReference>
<dbReference type="InterPro" id="IPR000683">
    <property type="entry name" value="Gfo/Idh/MocA-like_OxRdtase_N"/>
</dbReference>
<evidence type="ECO:0008006" key="5">
    <source>
        <dbReference type="Google" id="ProtNLM"/>
    </source>
</evidence>
<dbReference type="GO" id="GO:0016491">
    <property type="term" value="F:oxidoreductase activity"/>
    <property type="evidence" value="ECO:0007669"/>
    <property type="project" value="TreeGrafter"/>
</dbReference>
<protein>
    <recommendedName>
        <fullName evidence="5">Gfo/Idh/MocA-like oxidoreductase N-terminal domain-containing protein</fullName>
    </recommendedName>
</protein>
<comment type="caution">
    <text evidence="3">The sequence shown here is derived from an EMBL/GenBank/DDBJ whole genome shotgun (WGS) entry which is preliminary data.</text>
</comment>
<organism evidence="3 4">
    <name type="scientific">Meristemomyces frigidus</name>
    <dbReference type="NCBI Taxonomy" id="1508187"/>
    <lineage>
        <taxon>Eukaryota</taxon>
        <taxon>Fungi</taxon>
        <taxon>Dikarya</taxon>
        <taxon>Ascomycota</taxon>
        <taxon>Pezizomycotina</taxon>
        <taxon>Dothideomycetes</taxon>
        <taxon>Dothideomycetidae</taxon>
        <taxon>Mycosphaerellales</taxon>
        <taxon>Teratosphaeriaceae</taxon>
        <taxon>Meristemomyces</taxon>
    </lineage>
</organism>
<reference evidence="3" key="1">
    <citation type="submission" date="2023-08" db="EMBL/GenBank/DDBJ databases">
        <title>Black Yeasts Isolated from many extreme environments.</title>
        <authorList>
            <person name="Coleine C."/>
            <person name="Stajich J.E."/>
            <person name="Selbmann L."/>
        </authorList>
    </citation>
    <scope>NUCLEOTIDE SEQUENCE</scope>
    <source>
        <strain evidence="3">CCFEE 5401</strain>
    </source>
</reference>
<sequence length="355" mass="38819">MPPPINIALIGSGIFIKEEHLPAVLACPDLNLKAIYSRTLKSATTVSKLLPTTESENTTQVDLYSDDSAKGETYPDLLARDDVHAVIIALPIIVQPRFIQEALKAGKHVLAEKPLAPDVQSGRELIEWYHDHIDTNKVTFGVAEQFRYLKAFLYAAEQARGMGKVIGFRHFLSADVKPDMKYFQTEWRRKPEHQGGFLLDGGVHFVAGMRLLLGKEAKVERVVAFTALGREHLGPVDTVDASFRLAGGGTGGFSVSMGTSFKGARWGVACERGSVSVEGDKVTVLPVHGEERVVEKGDEVGGVKQEVFAWAKGMVSGRQEERQRPEEGLADLEVLEAMLKSGKAGGQPVELKYQI</sequence>
<dbReference type="Gene3D" id="3.30.360.10">
    <property type="entry name" value="Dihydrodipicolinate Reductase, domain 2"/>
    <property type="match status" value="1"/>
</dbReference>
<evidence type="ECO:0000259" key="2">
    <source>
        <dbReference type="Pfam" id="PF02894"/>
    </source>
</evidence>
<accession>A0AAN7TR96</accession>
<dbReference type="PANTHER" id="PTHR42840:SF5">
    <property type="entry name" value="NAD(P)-BINDING ROSSMANN-FOLD SUPERFAMILY PROTEIN"/>
    <property type="match status" value="1"/>
</dbReference>
<feature type="domain" description="Gfo/Idh/MocA-like oxidoreductase C-terminal" evidence="2">
    <location>
        <begin position="163"/>
        <end position="351"/>
    </location>
</feature>
<evidence type="ECO:0000313" key="3">
    <source>
        <dbReference type="EMBL" id="KAK5119011.1"/>
    </source>
</evidence>
<dbReference type="Proteomes" id="UP001310890">
    <property type="component" value="Unassembled WGS sequence"/>
</dbReference>
<dbReference type="GO" id="GO:0006740">
    <property type="term" value="P:NADPH regeneration"/>
    <property type="evidence" value="ECO:0007669"/>
    <property type="project" value="TreeGrafter"/>
</dbReference>
<dbReference type="Pfam" id="PF02894">
    <property type="entry name" value="GFO_IDH_MocA_C"/>
    <property type="match status" value="1"/>
</dbReference>